<comment type="caution">
    <text evidence="9">The sequence shown here is derived from an EMBL/GenBank/DDBJ whole genome shotgun (WGS) entry which is preliminary data.</text>
</comment>
<evidence type="ECO:0000256" key="1">
    <source>
        <dbReference type="ARBA" id="ARBA00004651"/>
    </source>
</evidence>
<keyword evidence="2" id="KW-1003">Cell membrane</keyword>
<dbReference type="PANTHER" id="PTHR42643">
    <property type="entry name" value="IONOTROPIC RECEPTOR 20A-RELATED"/>
    <property type="match status" value="1"/>
</dbReference>
<evidence type="ECO:0008006" key="11">
    <source>
        <dbReference type="Google" id="ProtNLM"/>
    </source>
</evidence>
<evidence type="ECO:0000313" key="9">
    <source>
        <dbReference type="EMBL" id="KAL3274804.1"/>
    </source>
</evidence>
<feature type="transmembrane region" description="Helical" evidence="8">
    <location>
        <begin position="507"/>
        <end position="530"/>
    </location>
</feature>
<evidence type="ECO:0000256" key="4">
    <source>
        <dbReference type="ARBA" id="ARBA00022989"/>
    </source>
</evidence>
<evidence type="ECO:0000256" key="2">
    <source>
        <dbReference type="ARBA" id="ARBA00022475"/>
    </source>
</evidence>
<evidence type="ECO:0000256" key="6">
    <source>
        <dbReference type="ARBA" id="ARBA00023170"/>
    </source>
</evidence>
<evidence type="ECO:0000256" key="5">
    <source>
        <dbReference type="ARBA" id="ARBA00023136"/>
    </source>
</evidence>
<organism evidence="9 10">
    <name type="scientific">Cryptolaemus montrouzieri</name>
    <dbReference type="NCBI Taxonomy" id="559131"/>
    <lineage>
        <taxon>Eukaryota</taxon>
        <taxon>Metazoa</taxon>
        <taxon>Ecdysozoa</taxon>
        <taxon>Arthropoda</taxon>
        <taxon>Hexapoda</taxon>
        <taxon>Insecta</taxon>
        <taxon>Pterygota</taxon>
        <taxon>Neoptera</taxon>
        <taxon>Endopterygota</taxon>
        <taxon>Coleoptera</taxon>
        <taxon>Polyphaga</taxon>
        <taxon>Cucujiformia</taxon>
        <taxon>Coccinelloidea</taxon>
        <taxon>Coccinellidae</taxon>
        <taxon>Scymninae</taxon>
        <taxon>Scymnini</taxon>
        <taxon>Cryptolaemus</taxon>
    </lineage>
</organism>
<dbReference type="PANTHER" id="PTHR42643:SF30">
    <property type="entry name" value="IONOTROPIC RECEPTOR 40A-RELATED"/>
    <property type="match status" value="1"/>
</dbReference>
<keyword evidence="6" id="KW-0675">Receptor</keyword>
<evidence type="ECO:0000256" key="7">
    <source>
        <dbReference type="ARBA" id="ARBA00023180"/>
    </source>
</evidence>
<gene>
    <name evidence="9" type="ORF">HHI36_019588</name>
</gene>
<name>A0ABD2N8Y4_9CUCU</name>
<feature type="transmembrane region" description="Helical" evidence="8">
    <location>
        <begin position="273"/>
        <end position="293"/>
    </location>
</feature>
<dbReference type="SUPFAM" id="SSF53850">
    <property type="entry name" value="Periplasmic binding protein-like II"/>
    <property type="match status" value="1"/>
</dbReference>
<protein>
    <recommendedName>
        <fullName evidence="11">Ionotropic receptor</fullName>
    </recommendedName>
</protein>
<keyword evidence="5 8" id="KW-0472">Membrane</keyword>
<reference evidence="9 10" key="1">
    <citation type="journal article" date="2021" name="BMC Biol.">
        <title>Horizontally acquired antibacterial genes associated with adaptive radiation of ladybird beetles.</title>
        <authorList>
            <person name="Li H.S."/>
            <person name="Tang X.F."/>
            <person name="Huang Y.H."/>
            <person name="Xu Z.Y."/>
            <person name="Chen M.L."/>
            <person name="Du X.Y."/>
            <person name="Qiu B.Y."/>
            <person name="Chen P.T."/>
            <person name="Zhang W."/>
            <person name="Slipinski A."/>
            <person name="Escalona H.E."/>
            <person name="Waterhouse R.M."/>
            <person name="Zwick A."/>
            <person name="Pang H."/>
        </authorList>
    </citation>
    <scope>NUCLEOTIDE SEQUENCE [LARGE SCALE GENOMIC DNA]</scope>
    <source>
        <strain evidence="9">SYSU2018</strain>
    </source>
</reference>
<evidence type="ECO:0000256" key="3">
    <source>
        <dbReference type="ARBA" id="ARBA00022692"/>
    </source>
</evidence>
<keyword evidence="4 8" id="KW-1133">Transmembrane helix</keyword>
<dbReference type="AlphaFoldDB" id="A0ABD2N8Y4"/>
<keyword evidence="7" id="KW-0325">Glycoprotein</keyword>
<keyword evidence="10" id="KW-1185">Reference proteome</keyword>
<evidence type="ECO:0000313" key="10">
    <source>
        <dbReference type="Proteomes" id="UP001516400"/>
    </source>
</evidence>
<dbReference type="InterPro" id="IPR052192">
    <property type="entry name" value="Insect_Ionotropic_Sensory_Rcpt"/>
</dbReference>
<evidence type="ECO:0000256" key="8">
    <source>
        <dbReference type="SAM" id="Phobius"/>
    </source>
</evidence>
<dbReference type="EMBL" id="JABFTP020000083">
    <property type="protein sequence ID" value="KAL3274804.1"/>
    <property type="molecule type" value="Genomic_DNA"/>
</dbReference>
<sequence>MNPLTILQCINIITQISTNPGDQIGVLSDRIGFDFPGIIIKYPFERLRLYYEITPPKYYIFDSFNEEQIENIIETMRWTFWFKPHAKFPIIGSNITTEILKLFAKYYIVNVTFLDVSSGNIATSYPYREKSLHRIDTEINFIKSCTDSLFISSEKDLFPIKIPNEWNKSKIRVTFRRKDIFSKCIHCKTRYKGIESEIFIVIFDYLKIGIQVVPFDERELNYAADLTFGLQVDRPRSKNPTYPYRHEHIAWFVPVASEIPRWKYVFTIFQKNVYIALVITILAISAVWSFKIYKYTGRKPIKSFFGILSSPFILFLGQSTRFYSKSLRHKILVCCIIFLATMMNFFFGTRLIYLLNGKNYESQINSIQKIRDNNFHIASTSRNLHYWAYFTPEMRGYPRHLFTYCIENVTSCIQRAIERKNIAIVGFDREVRNEEIKLYNQLLLEPISVHQNENLQGIFSKGYPLFDQTNRMLQYLFQSGIIKNIAEKYDKLLRINDEYFSMKSLSLAHMVLPVSIWTVGILLSVIVFCYEQMKFKYAGPKN</sequence>
<accession>A0ABD2N8Y4</accession>
<dbReference type="Proteomes" id="UP001516400">
    <property type="component" value="Unassembled WGS sequence"/>
</dbReference>
<comment type="subcellular location">
    <subcellularLocation>
        <location evidence="1">Cell membrane</location>
        <topology evidence="1">Multi-pass membrane protein</topology>
    </subcellularLocation>
</comment>
<dbReference type="GO" id="GO:0005886">
    <property type="term" value="C:plasma membrane"/>
    <property type="evidence" value="ECO:0007669"/>
    <property type="project" value="UniProtKB-SubCell"/>
</dbReference>
<keyword evidence="3 8" id="KW-0812">Transmembrane</keyword>
<proteinExistence type="predicted"/>
<feature type="transmembrane region" description="Helical" evidence="8">
    <location>
        <begin position="331"/>
        <end position="353"/>
    </location>
</feature>